<organism evidence="1 2">
    <name type="scientific">Pythium insidiosum</name>
    <name type="common">Pythiosis disease agent</name>
    <dbReference type="NCBI Taxonomy" id="114742"/>
    <lineage>
        <taxon>Eukaryota</taxon>
        <taxon>Sar</taxon>
        <taxon>Stramenopiles</taxon>
        <taxon>Oomycota</taxon>
        <taxon>Peronosporomycetes</taxon>
        <taxon>Pythiales</taxon>
        <taxon>Pythiaceae</taxon>
        <taxon>Pythium</taxon>
    </lineage>
</organism>
<sequence length="349" mass="38224">MMFASYNKNNSKGTLVGNWVEEEALRAATGFSRRKVPAEARSPEHRSSKWECTHNRVLLQSNANGQQTFETTTQAATDYGDGVLKLPTGPRAASREQELLALAKQLHEQRVVQQKDAEALELAQAAAVTTTHVDFPAPDTSLLVSSTRVPRGRNGRREVDPAVAHLTRGEADSLDAVKLAVAQQATSYKQAVAVTRYSYAVTTGVGLDFSTSSSDSVNPFARSSRFTNDIHDPTKHHAEAMEPGSAHDERLGMTTYQRSALKRMLQFFRQDPSIYATLSSSLQRVIRGEGFIGLPDFQSALGELRGAGLALTPNEAIHIFMYFDIDHVGAIALADWMAFCETQLQSPTL</sequence>
<protein>
    <recommendedName>
        <fullName evidence="3">EF-hand domain-containing protein</fullName>
    </recommendedName>
</protein>
<comment type="caution">
    <text evidence="1">The sequence shown here is derived from an EMBL/GenBank/DDBJ whole genome shotgun (WGS) entry which is preliminary data.</text>
</comment>
<dbReference type="SUPFAM" id="SSF47473">
    <property type="entry name" value="EF-hand"/>
    <property type="match status" value="1"/>
</dbReference>
<reference evidence="1" key="1">
    <citation type="submission" date="2021-12" db="EMBL/GenBank/DDBJ databases">
        <title>Prjna785345.</title>
        <authorList>
            <person name="Rujirawat T."/>
            <person name="Krajaejun T."/>
        </authorList>
    </citation>
    <scope>NUCLEOTIDE SEQUENCE</scope>
    <source>
        <strain evidence="1">Pi057C3</strain>
    </source>
</reference>
<name>A0AAD5LUU7_PYTIN</name>
<evidence type="ECO:0008006" key="3">
    <source>
        <dbReference type="Google" id="ProtNLM"/>
    </source>
</evidence>
<proteinExistence type="predicted"/>
<gene>
    <name evidence="1" type="ORF">P43SY_002584</name>
</gene>
<evidence type="ECO:0000313" key="2">
    <source>
        <dbReference type="Proteomes" id="UP001209570"/>
    </source>
</evidence>
<dbReference type="EMBL" id="JAKCXM010000001">
    <property type="protein sequence ID" value="KAJ0410252.1"/>
    <property type="molecule type" value="Genomic_DNA"/>
</dbReference>
<dbReference type="InterPro" id="IPR011992">
    <property type="entry name" value="EF-hand-dom_pair"/>
</dbReference>
<keyword evidence="2" id="KW-1185">Reference proteome</keyword>
<evidence type="ECO:0000313" key="1">
    <source>
        <dbReference type="EMBL" id="KAJ0410252.1"/>
    </source>
</evidence>
<accession>A0AAD5LUU7</accession>
<dbReference type="Proteomes" id="UP001209570">
    <property type="component" value="Unassembled WGS sequence"/>
</dbReference>
<dbReference type="AlphaFoldDB" id="A0AAD5LUU7"/>